<reference evidence="2" key="1">
    <citation type="submission" date="2016-04" db="EMBL/GenBank/DDBJ databases">
        <authorList>
            <person name="Evans L.H."/>
            <person name="Alamgir A."/>
            <person name="Owens N."/>
            <person name="Weber N.D."/>
            <person name="Virtaneva K."/>
            <person name="Barbian K."/>
            <person name="Babar A."/>
            <person name="Rosenke K."/>
        </authorList>
    </citation>
    <scope>NUCLEOTIDE SEQUENCE [LARGE SCALE GENOMIC DNA]</scope>
    <source>
        <strain evidence="2">CBS 101.48</strain>
    </source>
</reference>
<gene>
    <name evidence="2" type="primary">ABSGL_03450.1 scaffold 4609</name>
</gene>
<dbReference type="Proteomes" id="UP000078561">
    <property type="component" value="Unassembled WGS sequence"/>
</dbReference>
<evidence type="ECO:0000313" key="3">
    <source>
        <dbReference type="Proteomes" id="UP000078561"/>
    </source>
</evidence>
<keyword evidence="3" id="KW-1185">Reference proteome</keyword>
<dbReference type="InParanoid" id="A0A163J9N6"/>
<evidence type="ECO:0000256" key="1">
    <source>
        <dbReference type="SAM" id="MobiDB-lite"/>
    </source>
</evidence>
<organism evidence="2">
    <name type="scientific">Absidia glauca</name>
    <name type="common">Pin mould</name>
    <dbReference type="NCBI Taxonomy" id="4829"/>
    <lineage>
        <taxon>Eukaryota</taxon>
        <taxon>Fungi</taxon>
        <taxon>Fungi incertae sedis</taxon>
        <taxon>Mucoromycota</taxon>
        <taxon>Mucoromycotina</taxon>
        <taxon>Mucoromycetes</taxon>
        <taxon>Mucorales</taxon>
        <taxon>Cunninghamellaceae</taxon>
        <taxon>Absidia</taxon>
    </lineage>
</organism>
<name>A0A163J9N6_ABSGL</name>
<evidence type="ECO:0000313" key="2">
    <source>
        <dbReference type="EMBL" id="SAL97923.1"/>
    </source>
</evidence>
<dbReference type="EMBL" id="LT552047">
    <property type="protein sequence ID" value="SAL97923.1"/>
    <property type="molecule type" value="Genomic_DNA"/>
</dbReference>
<proteinExistence type="predicted"/>
<sequence>MNNHIPLFDLAICPLRPPVENDPRSQGLTKRGGRASDVTSKDGHIDTVVSLFCTDSTVVYHQIPTIGSSQW</sequence>
<feature type="region of interest" description="Disordered" evidence="1">
    <location>
        <begin position="18"/>
        <end position="40"/>
    </location>
</feature>
<dbReference type="AlphaFoldDB" id="A0A163J9N6"/>
<protein>
    <submittedName>
        <fullName evidence="2">Uncharacterized protein</fullName>
    </submittedName>
</protein>
<accession>A0A163J9N6</accession>